<keyword evidence="2" id="KW-1185">Reference proteome</keyword>
<organism evidence="1 2">
    <name type="scientific">Holothuria leucospilota</name>
    <name type="common">Black long sea cucumber</name>
    <name type="synonym">Mertensiothuria leucospilota</name>
    <dbReference type="NCBI Taxonomy" id="206669"/>
    <lineage>
        <taxon>Eukaryota</taxon>
        <taxon>Metazoa</taxon>
        <taxon>Echinodermata</taxon>
        <taxon>Eleutherozoa</taxon>
        <taxon>Echinozoa</taxon>
        <taxon>Holothuroidea</taxon>
        <taxon>Aspidochirotacea</taxon>
        <taxon>Aspidochirotida</taxon>
        <taxon>Holothuriidae</taxon>
        <taxon>Holothuria</taxon>
    </lineage>
</organism>
<reference evidence="1" key="1">
    <citation type="submission" date="2021-10" db="EMBL/GenBank/DDBJ databases">
        <title>Tropical sea cucumber genome reveals ecological adaptation and Cuvierian tubules defense mechanism.</title>
        <authorList>
            <person name="Chen T."/>
        </authorList>
    </citation>
    <scope>NUCLEOTIDE SEQUENCE</scope>
    <source>
        <strain evidence="1">Nanhai2018</strain>
        <tissue evidence="1">Muscle</tissue>
    </source>
</reference>
<dbReference type="Proteomes" id="UP001152320">
    <property type="component" value="Chromosome 3"/>
</dbReference>
<sequence length="194" mass="22672">MKQTEEGKEKPVADSKPWYRGSWEIADSTDRAILKVYGCQNMKFFQPRRHLLLHNVWIKEDHIAFTILCNVEEYKGEIKTVEGINRRRRSDEARKRMTLAEIKNRGCKAAARVHISEIGDVHHYKKRDGSNTFVKKLKVKDQKNSKETFELVTFDGIANTQFEVHKRYLFECIIYNPEKGNFKTIGQNLPQVSA</sequence>
<dbReference type="AlphaFoldDB" id="A0A9Q1CHQ8"/>
<comment type="caution">
    <text evidence="1">The sequence shown here is derived from an EMBL/GenBank/DDBJ whole genome shotgun (WGS) entry which is preliminary data.</text>
</comment>
<evidence type="ECO:0000313" key="1">
    <source>
        <dbReference type="EMBL" id="KAJ8044915.1"/>
    </source>
</evidence>
<proteinExistence type="predicted"/>
<gene>
    <name evidence="1" type="ORF">HOLleu_07805</name>
</gene>
<name>A0A9Q1CHQ8_HOLLE</name>
<protein>
    <submittedName>
        <fullName evidence="1">Uncharacterized protein</fullName>
    </submittedName>
</protein>
<dbReference type="EMBL" id="JAIZAY010000003">
    <property type="protein sequence ID" value="KAJ8044915.1"/>
    <property type="molecule type" value="Genomic_DNA"/>
</dbReference>
<accession>A0A9Q1CHQ8</accession>
<evidence type="ECO:0000313" key="2">
    <source>
        <dbReference type="Proteomes" id="UP001152320"/>
    </source>
</evidence>